<feature type="compositionally biased region" description="Basic and acidic residues" evidence="2">
    <location>
        <begin position="170"/>
        <end position="202"/>
    </location>
</feature>
<feature type="coiled-coil region" evidence="1">
    <location>
        <begin position="449"/>
        <end position="809"/>
    </location>
</feature>
<feature type="compositionally biased region" description="Basic and acidic residues" evidence="2">
    <location>
        <begin position="1418"/>
        <end position="1432"/>
    </location>
</feature>
<dbReference type="CDD" id="cd00201">
    <property type="entry name" value="WW"/>
    <property type="match status" value="1"/>
</dbReference>
<keyword evidence="1" id="KW-0175">Coiled coil</keyword>
<feature type="coiled-coil region" evidence="1">
    <location>
        <begin position="1183"/>
        <end position="1210"/>
    </location>
</feature>
<feature type="region of interest" description="Disordered" evidence="2">
    <location>
        <begin position="1594"/>
        <end position="1619"/>
    </location>
</feature>
<dbReference type="Pfam" id="PF00397">
    <property type="entry name" value="WW"/>
    <property type="match status" value="1"/>
</dbReference>
<dbReference type="PANTHER" id="PTHR21715">
    <property type="entry name" value="RH04127P"/>
    <property type="match status" value="1"/>
</dbReference>
<feature type="domain" description="WW" evidence="3">
    <location>
        <begin position="12"/>
        <end position="46"/>
    </location>
</feature>
<dbReference type="SMART" id="SM00456">
    <property type="entry name" value="WW"/>
    <property type="match status" value="1"/>
</dbReference>
<feature type="compositionally biased region" description="Basic and acidic residues" evidence="2">
    <location>
        <begin position="108"/>
        <end position="123"/>
    </location>
</feature>
<feature type="region of interest" description="Disordered" evidence="2">
    <location>
        <begin position="1"/>
        <end position="21"/>
    </location>
</feature>
<feature type="coiled-coil region" evidence="1">
    <location>
        <begin position="1281"/>
        <end position="1353"/>
    </location>
</feature>
<evidence type="ECO:0000256" key="1">
    <source>
        <dbReference type="SAM" id="Coils"/>
    </source>
</evidence>
<organism evidence="4 5">
    <name type="scientific">Phytophthora fragariaefolia</name>
    <dbReference type="NCBI Taxonomy" id="1490495"/>
    <lineage>
        <taxon>Eukaryota</taxon>
        <taxon>Sar</taxon>
        <taxon>Stramenopiles</taxon>
        <taxon>Oomycota</taxon>
        <taxon>Peronosporomycetes</taxon>
        <taxon>Peronosporales</taxon>
        <taxon>Peronosporaceae</taxon>
        <taxon>Phytophthora</taxon>
    </lineage>
</organism>
<sequence length="1789" mass="204513">MESPGLAPRSQAPLPENWKPCKTTDTEEIYYFNFATGQSTWDHPCDECLPNRLLQPLKSDSKESFGLSSGTNDFKCDDLAKPLSRNSLGTVLGKKPPLPSSGTSVTTGDREAPSDFEERRDQLVHEHTEKLREIQDAHDNELDTLRKKLKAQLEDVQDSEEMKLKQLRREFDKKKNDLENQFDREENALQRSRKEQLKRLEAETDSTLSRKKQDLDREFKSETENLRLKHDAKQREIQKEFEREEGELTQKMKSLFGEKTEAVKVATELKSEVERLQSHQKNLEQDVTTIRSENEILVRDKNIVEHELKNAKRDVEELRHQISEANCSDVPTAAVQECAKCPTWEARVAALEAECTAAQNETEKVRKELETLKKESDARVAAVEKQTDELIATREQESVLKQEIAALRLQLASIDTESSELRTKCAALQSKLEASTPCEPSQPAENGQLDAIQSQLSTAQAEVVSAKSELSDLQDQHAVILTTNAQIKEQLMKESNERKVLREQLDSKIEEAAQHLTIEVEKYQQELQNLRQKCESESRAKKEQEGVCETLRKDIEALEEAKRKVDFELDQLKTDKNHLESVSSGVIRDTVFLIDHEKEVGQLRGRQSELEQELITVRTEKDILLCDKSSAESELNRVHQELERLRCQLSDVKRQDISPQECAQCLALESRITSLKSECVEAHSEVEKLQKELTATKLDSDSLTKAERESSNTALTILQQEKDNQESLLKSEIALLQEKLAATEAESKELKAKYQSLQSEKDTVDQRESTISTSASVAQEQLKALERQLVAAQAEVANTKVELSVLQNQHNTLLTSTTQLKDQLFKESQEKKTLREQLDAKADEISQRLAGATDKHQQQLLLLKQQLENEAKVRREREDACDSLRKEVHVLEQAKRKVDADLGQLESDKRHLESEKAMLALRLDEVNISRKREEKSVMSTEEALAEKKLEVEQLRASLKVVETDKEHLETRMKMLNQDFEQLLAKTHRVEAEYESERARCRQVEKERDAASQRQQSLVEELESSHRKLRSLAAEHTELQGQINKLKTSEQAATSKIDQLTQKIRQVEQQKERDDFAMKMKLQQAEVGHESITHAKDRADMQLQAREKDLAAAKDEVARKESEIESLQARIKSLLSDKEEVQAALLNANMANFASASANRESAKSIGASNDVMLVKLQLADANRNELELHLADISSQLENSTRRCALLETRCRDQSVEIESLHVEVASLRSASQKMHVSALESLALVERLEYEHKKRTLRSDFLSQLRGFQEREEQALARHKARLRAQYERHLEDLVAELEKVRQQRVEQEEALSAQMMQQIRQERDVKRIEAKRQVREELKQFEHDLHERKARDIEIISKAIEKEEYELGARLREVRQVARENELVKQMKSPGIEGESEIAAPASPGQLLNKISGRMQESERLSDGAREDYRSRKRPKTNNQLHNTKRSSRIGRDEKQSRKAYQKWKQRLQEEMDLLINARTLVANQRQGLLKQAHQLKASKSEWKRNSRSSDANPIQREVKRMLDENLANWSEGMRKLRKQEAWVKEREQKLEKVKRTGRGDGTLLFGDLTNLGGTCPVVVERLKRRLSYERGNNLSGSESDSDEDADEPHTDWSDYSGRSELASTLQKLERLEEELASDAGSFSEVLPQTSSDRFRGSDFHAVYQVPAPYMLQQEVPYRYPLASSSMLFAPRRAAITAGQDMRWVRSQRPPVGLRYVSSWHATAQDYPLSSDAASVGANLPAETDSRRPAASSTCTSRSFRAGRKAARRFSTRPRATRRGSRGCARS</sequence>
<accession>A0A9W6XUP0</accession>
<feature type="coiled-coil region" evidence="1">
    <location>
        <begin position="266"/>
        <end position="386"/>
    </location>
</feature>
<feature type="coiled-coil region" evidence="1">
    <location>
        <begin position="1095"/>
        <end position="1143"/>
    </location>
</feature>
<dbReference type="InterPro" id="IPR001202">
    <property type="entry name" value="WW_dom"/>
</dbReference>
<dbReference type="SUPFAM" id="SSF51045">
    <property type="entry name" value="WW domain"/>
    <property type="match status" value="1"/>
</dbReference>
<evidence type="ECO:0000313" key="4">
    <source>
        <dbReference type="EMBL" id="GMF45849.1"/>
    </source>
</evidence>
<dbReference type="InterPro" id="IPR053233">
    <property type="entry name" value="ABRA-related"/>
</dbReference>
<dbReference type="EMBL" id="BSXT01001887">
    <property type="protein sequence ID" value="GMF45849.1"/>
    <property type="molecule type" value="Genomic_DNA"/>
</dbReference>
<protein>
    <submittedName>
        <fullName evidence="4">Unnamed protein product</fullName>
    </submittedName>
</protein>
<dbReference type="OrthoDB" id="6344460at2759"/>
<dbReference type="Proteomes" id="UP001165121">
    <property type="component" value="Unassembled WGS sequence"/>
</dbReference>
<feature type="compositionally biased region" description="Basic and acidic residues" evidence="2">
    <location>
        <begin position="211"/>
        <end position="234"/>
    </location>
</feature>
<name>A0A9W6XUP0_9STRA</name>
<dbReference type="PROSITE" id="PS50020">
    <property type="entry name" value="WW_DOMAIN_2"/>
    <property type="match status" value="1"/>
</dbReference>
<evidence type="ECO:0000256" key="2">
    <source>
        <dbReference type="SAM" id="MobiDB-lite"/>
    </source>
</evidence>
<dbReference type="Gene3D" id="3.30.1470.10">
    <property type="entry name" value="Photosystem I PsaD, reaction center subunit II"/>
    <property type="match status" value="1"/>
</dbReference>
<gene>
    <name evidence="4" type="ORF">Pfra01_001661600</name>
</gene>
<feature type="region of interest" description="Disordered" evidence="2">
    <location>
        <begin position="1414"/>
        <end position="1464"/>
    </location>
</feature>
<feature type="region of interest" description="Disordered" evidence="2">
    <location>
        <begin position="1734"/>
        <end position="1789"/>
    </location>
</feature>
<proteinExistence type="predicted"/>
<feature type="compositionally biased region" description="Basic residues" evidence="2">
    <location>
        <begin position="1763"/>
        <end position="1783"/>
    </location>
</feature>
<evidence type="ECO:0000259" key="3">
    <source>
        <dbReference type="PROSITE" id="PS50020"/>
    </source>
</evidence>
<dbReference type="InterPro" id="IPR036020">
    <property type="entry name" value="WW_dom_sf"/>
</dbReference>
<comment type="caution">
    <text evidence="4">The sequence shown here is derived from an EMBL/GenBank/DDBJ whole genome shotgun (WGS) entry which is preliminary data.</text>
</comment>
<dbReference type="PANTHER" id="PTHR21715:SF0">
    <property type="entry name" value="RH04127P"/>
    <property type="match status" value="1"/>
</dbReference>
<evidence type="ECO:0000313" key="5">
    <source>
        <dbReference type="Proteomes" id="UP001165121"/>
    </source>
</evidence>
<feature type="region of interest" description="Disordered" evidence="2">
    <location>
        <begin position="170"/>
        <end position="234"/>
    </location>
</feature>
<dbReference type="PROSITE" id="PS01159">
    <property type="entry name" value="WW_DOMAIN_1"/>
    <property type="match status" value="1"/>
</dbReference>
<keyword evidence="5" id="KW-1185">Reference proteome</keyword>
<feature type="region of interest" description="Disordered" evidence="2">
    <location>
        <begin position="85"/>
        <end position="123"/>
    </location>
</feature>
<feature type="coiled-coil region" evidence="1">
    <location>
        <begin position="835"/>
        <end position="1069"/>
    </location>
</feature>
<reference evidence="4" key="1">
    <citation type="submission" date="2023-04" db="EMBL/GenBank/DDBJ databases">
        <title>Phytophthora fragariaefolia NBRC 109709.</title>
        <authorList>
            <person name="Ichikawa N."/>
            <person name="Sato H."/>
            <person name="Tonouchi N."/>
        </authorList>
    </citation>
    <scope>NUCLEOTIDE SEQUENCE</scope>
    <source>
        <strain evidence="4">NBRC 109709</strain>
    </source>
</reference>